<dbReference type="Pfam" id="PF22124">
    <property type="entry name" value="Glyco_hydro_95_cat"/>
    <property type="match status" value="1"/>
</dbReference>
<keyword evidence="4" id="KW-0732">Signal</keyword>
<name>A0A934PBP4_9STRE</name>
<dbReference type="PANTHER" id="PTHR31084">
    <property type="entry name" value="ALPHA-L-FUCOSIDASE 2"/>
    <property type="match status" value="1"/>
</dbReference>
<keyword evidence="6" id="KW-0175">Coiled coil</keyword>
<dbReference type="PROSITE" id="PS50853">
    <property type="entry name" value="FN3"/>
    <property type="match status" value="1"/>
</dbReference>
<dbReference type="SUPFAM" id="SSF48208">
    <property type="entry name" value="Six-hairpin glycosidases"/>
    <property type="match status" value="1"/>
</dbReference>
<dbReference type="InterPro" id="IPR003961">
    <property type="entry name" value="FN3_dom"/>
</dbReference>
<feature type="compositionally biased region" description="Polar residues" evidence="7">
    <location>
        <begin position="2657"/>
        <end position="2676"/>
    </location>
</feature>
<gene>
    <name evidence="10" type="ORF">JHK64_07330</name>
</gene>
<evidence type="ECO:0000313" key="10">
    <source>
        <dbReference type="EMBL" id="MBJ8350434.1"/>
    </source>
</evidence>
<dbReference type="NCBIfam" id="TIGR01168">
    <property type="entry name" value="YSIRK_signal"/>
    <property type="match status" value="1"/>
</dbReference>
<dbReference type="Gene3D" id="2.60.40.1180">
    <property type="entry name" value="Golgi alpha-mannosidase II"/>
    <property type="match status" value="1"/>
</dbReference>
<evidence type="ECO:0000256" key="4">
    <source>
        <dbReference type="ARBA" id="ARBA00022729"/>
    </source>
</evidence>
<reference evidence="10 11" key="1">
    <citation type="journal article" date="2021" name="Int. J. Syst. Evol. Microbiol.">
        <title>Streptococcus vicugnae sp. nov., isolated from faeces of alpacas (Vicugna pacos) and cattle (Bos taurus), Streptococcus zalophi sp. nov., and Streptococcus pacificus sp. nov., isolated from respiratory tract of California sea lions (Zalophus californianus).</title>
        <authorList>
            <person name="Volokhov D.V."/>
            <person name="Zagorodnyaya T.A."/>
            <person name="Shen Z."/>
            <person name="Blom J."/>
            <person name="Furtak V.A."/>
            <person name="Eisenberg T."/>
            <person name="Fan P."/>
            <person name="Jeong K.C."/>
            <person name="Gao Y."/>
            <person name="Zhang S."/>
            <person name="Amselle M."/>
        </authorList>
    </citation>
    <scope>NUCLEOTIDE SEQUENCE [LARGE SCALE GENOMIC DNA]</scope>
    <source>
        <strain evidence="11">CSL7508-lung</strain>
    </source>
</reference>
<dbReference type="InterPro" id="IPR005877">
    <property type="entry name" value="YSIRK_signal_dom"/>
</dbReference>
<evidence type="ECO:0000256" key="5">
    <source>
        <dbReference type="ARBA" id="ARBA00022801"/>
    </source>
</evidence>
<organism evidence="10 11">
    <name type="scientific">Streptococcus zalophi</name>
    <dbReference type="NCBI Taxonomy" id="640031"/>
    <lineage>
        <taxon>Bacteria</taxon>
        <taxon>Bacillati</taxon>
        <taxon>Bacillota</taxon>
        <taxon>Bacilli</taxon>
        <taxon>Lactobacillales</taxon>
        <taxon>Streptococcaceae</taxon>
        <taxon>Streptococcus</taxon>
    </lineage>
</organism>
<feature type="domain" description="Fibronectin type-III" evidence="9">
    <location>
        <begin position="1878"/>
        <end position="1968"/>
    </location>
</feature>
<dbReference type="NCBIfam" id="TIGR01167">
    <property type="entry name" value="LPXTG_anchor"/>
    <property type="match status" value="1"/>
</dbReference>
<feature type="compositionally biased region" description="Low complexity" evidence="7">
    <location>
        <begin position="2356"/>
        <end position="2378"/>
    </location>
</feature>
<dbReference type="Pfam" id="PF04650">
    <property type="entry name" value="YSIRK_signal"/>
    <property type="match status" value="1"/>
</dbReference>
<keyword evidence="8" id="KW-0812">Transmembrane</keyword>
<proteinExistence type="inferred from homology"/>
<dbReference type="SMART" id="SM00813">
    <property type="entry name" value="Alpha-L-AF_C"/>
    <property type="match status" value="1"/>
</dbReference>
<dbReference type="GO" id="GO:0046373">
    <property type="term" value="P:L-arabinose metabolic process"/>
    <property type="evidence" value="ECO:0007669"/>
    <property type="project" value="InterPro"/>
</dbReference>
<dbReference type="Gene3D" id="2.60.40.10">
    <property type="entry name" value="Immunoglobulins"/>
    <property type="match status" value="1"/>
</dbReference>
<evidence type="ECO:0000256" key="8">
    <source>
        <dbReference type="SAM" id="Phobius"/>
    </source>
</evidence>
<dbReference type="SUPFAM" id="SSF49899">
    <property type="entry name" value="Concanavalin A-like lectins/glucanases"/>
    <property type="match status" value="1"/>
</dbReference>
<evidence type="ECO:0000256" key="7">
    <source>
        <dbReference type="SAM" id="MobiDB-lite"/>
    </source>
</evidence>
<feature type="coiled-coil region" evidence="6">
    <location>
        <begin position="388"/>
        <end position="415"/>
    </location>
</feature>
<feature type="region of interest" description="Disordered" evidence="7">
    <location>
        <begin position="2344"/>
        <end position="2409"/>
    </location>
</feature>
<dbReference type="SUPFAM" id="SSF51445">
    <property type="entry name" value="(Trans)glycosidases"/>
    <property type="match status" value="1"/>
</dbReference>
<dbReference type="Pfam" id="PF13385">
    <property type="entry name" value="Laminin_G_3"/>
    <property type="match status" value="1"/>
</dbReference>
<feature type="compositionally biased region" description="Basic and acidic residues" evidence="7">
    <location>
        <begin position="2643"/>
        <end position="2656"/>
    </location>
</feature>
<dbReference type="InterPro" id="IPR013780">
    <property type="entry name" value="Glyco_hydro_b"/>
</dbReference>
<dbReference type="Proteomes" id="UP000644875">
    <property type="component" value="Unassembled WGS sequence"/>
</dbReference>
<dbReference type="Gene3D" id="2.60.120.260">
    <property type="entry name" value="Galactose-binding domain-like"/>
    <property type="match status" value="2"/>
</dbReference>
<keyword evidence="5 10" id="KW-0378">Hydrolase</keyword>
<dbReference type="SUPFAM" id="SSF49265">
    <property type="entry name" value="Fibronectin type III"/>
    <property type="match status" value="1"/>
</dbReference>
<dbReference type="EC" id="3.2.1.55" evidence="3"/>
<evidence type="ECO:0000256" key="2">
    <source>
        <dbReference type="ARBA" id="ARBA00007186"/>
    </source>
</evidence>
<dbReference type="InterPro" id="IPR013320">
    <property type="entry name" value="ConA-like_dom_sf"/>
</dbReference>
<dbReference type="Pfam" id="PF21307">
    <property type="entry name" value="Glyco_hydro_95_C"/>
    <property type="match status" value="1"/>
</dbReference>
<dbReference type="GO" id="GO:0004560">
    <property type="term" value="F:alpha-L-fucosidase activity"/>
    <property type="evidence" value="ECO:0007669"/>
    <property type="project" value="TreeGrafter"/>
</dbReference>
<evidence type="ECO:0000313" key="11">
    <source>
        <dbReference type="Proteomes" id="UP000644875"/>
    </source>
</evidence>
<evidence type="ECO:0000256" key="1">
    <source>
        <dbReference type="ARBA" id="ARBA00001462"/>
    </source>
</evidence>
<comment type="caution">
    <text evidence="10">The sequence shown here is derived from an EMBL/GenBank/DDBJ whole genome shotgun (WGS) entry which is preliminary data.</text>
</comment>
<dbReference type="GO" id="GO:0046556">
    <property type="term" value="F:alpha-L-arabinofuranosidase activity"/>
    <property type="evidence" value="ECO:0007669"/>
    <property type="project" value="UniProtKB-EC"/>
</dbReference>
<dbReference type="InterPro" id="IPR027414">
    <property type="entry name" value="GH95_N_dom"/>
</dbReference>
<dbReference type="InterPro" id="IPR055235">
    <property type="entry name" value="ASD1_cat"/>
</dbReference>
<keyword evidence="8" id="KW-0472">Membrane</keyword>
<evidence type="ECO:0000256" key="6">
    <source>
        <dbReference type="SAM" id="Coils"/>
    </source>
</evidence>
<dbReference type="Gene3D" id="2.60.120.200">
    <property type="match status" value="1"/>
</dbReference>
<comment type="similarity">
    <text evidence="2">Belongs to the glycosyl hydrolase 51 family.</text>
</comment>
<dbReference type="InterPro" id="IPR010720">
    <property type="entry name" value="Alpha-L-AF_C"/>
</dbReference>
<feature type="compositionally biased region" description="Basic and acidic residues" evidence="7">
    <location>
        <begin position="2380"/>
        <end position="2393"/>
    </location>
</feature>
<keyword evidence="11" id="KW-1185">Reference proteome</keyword>
<dbReference type="PANTHER" id="PTHR31084:SF19">
    <property type="entry name" value="GLYCOSYL HYDROLASE FAMILY 95 N-TERMINAL DOMAIN-CONTAINING PROTEIN"/>
    <property type="match status" value="1"/>
</dbReference>
<comment type="catalytic activity">
    <reaction evidence="1">
        <text>Hydrolysis of terminal non-reducing alpha-L-arabinofuranoside residues in alpha-L-arabinosides.</text>
        <dbReference type="EC" id="3.2.1.55"/>
    </reaction>
</comment>
<dbReference type="InterPro" id="IPR017853">
    <property type="entry name" value="GH"/>
</dbReference>
<accession>A0A934PBP4</accession>
<keyword evidence="8" id="KW-1133">Transmembrane helix</keyword>
<dbReference type="Gene3D" id="1.50.10.10">
    <property type="match status" value="1"/>
</dbReference>
<evidence type="ECO:0000259" key="9">
    <source>
        <dbReference type="PROSITE" id="PS50853"/>
    </source>
</evidence>
<dbReference type="InterPro" id="IPR012341">
    <property type="entry name" value="6hp_glycosidase-like_sf"/>
</dbReference>
<dbReference type="InterPro" id="IPR008928">
    <property type="entry name" value="6-hairpin_glycosidase_sf"/>
</dbReference>
<dbReference type="InterPro" id="IPR049053">
    <property type="entry name" value="AFCA-like_C"/>
</dbReference>
<dbReference type="SUPFAM" id="SSF51011">
    <property type="entry name" value="Glycosyl hydrolase domain"/>
    <property type="match status" value="1"/>
</dbReference>
<dbReference type="Pfam" id="PF22848">
    <property type="entry name" value="ASD1_dom"/>
    <property type="match status" value="1"/>
</dbReference>
<feature type="region of interest" description="Disordered" evidence="7">
    <location>
        <begin position="2635"/>
        <end position="2676"/>
    </location>
</feature>
<dbReference type="InterPro" id="IPR036116">
    <property type="entry name" value="FN3_sf"/>
</dbReference>
<dbReference type="EMBL" id="JAENBP010000013">
    <property type="protein sequence ID" value="MBJ8350434.1"/>
    <property type="molecule type" value="Genomic_DNA"/>
</dbReference>
<evidence type="ECO:0000256" key="3">
    <source>
        <dbReference type="ARBA" id="ARBA00012670"/>
    </source>
</evidence>
<dbReference type="Gene3D" id="3.20.20.80">
    <property type="entry name" value="Glycosidases"/>
    <property type="match status" value="1"/>
</dbReference>
<feature type="transmembrane region" description="Helical" evidence="8">
    <location>
        <begin position="21"/>
        <end position="40"/>
    </location>
</feature>
<dbReference type="Pfam" id="PF14498">
    <property type="entry name" value="Glyco_hyd_65N_2"/>
    <property type="match status" value="1"/>
</dbReference>
<dbReference type="InterPro" id="IPR013783">
    <property type="entry name" value="Ig-like_fold"/>
</dbReference>
<protein>
    <recommendedName>
        <fullName evidence="3">non-reducing end alpha-L-arabinofuranosidase</fullName>
        <ecNumber evidence="3">3.2.1.55</ecNumber>
    </recommendedName>
</protein>
<dbReference type="InterPro" id="IPR054363">
    <property type="entry name" value="GH95_cat"/>
</dbReference>
<sequence>MNHFSESRWNKLFHYSIRKTTLGVGSVVVGVFLFGLNPLIAHADTSEATVETAVTNLSPEETVLGNEKTGFQNNDGVSDLTEIDTLEVTPKNEETPISLTTIVEDNESEVVEDTVAPKKLESKDVISTEHLIQHFDFDNSQEGDRIVEGDKTDKIATLNGDHITIIDTKDDIFKKAISFGEGSGSYLKIDNAINTGENSYTFSTWMKYDSSITEQIKNASAVVFQQDGVGRTLLNIKSTGQLNSYVNARDVTSTEAIRRDKWEHVAISLNQDSHKGRFYINGTFINEVDLGNNVVNRLTSLLIGTHKNVNNNNPHQMRGLLDEIRIYDSVLNDEDVTKLYEEKGKPLFIRDNLNPLVIEGNTLLSSGKIAMDEEVSTNLSASLEVIKSNQEEVELSTLKEQYRHLNEAIKAYKELVPLKLVINADDEIRTIDAKHIFGINHRYAFNGYGTFDEETGKVNEEFAELYKKAGFGSIRYPGGTISNLFNWKTAIGPMNDRKKQIHGFYNNPNQGGIEANFGLSEIATFAKEVDSEMVYVYSLGRGNSQDVADLMEFLNAKVGTNPNGGVDWAQVRSDLGHKDPFNIKFFEIGNEMNQGNANGEGRYSQTYWTAFVPGKNTLQAYTEGGRAVFNEQYAVDEEDWNQKGSLSTGEKNLVRFMRYANVNPKKYENGKIIDDPNFTAVERDSVHVFVGTGNDKEEWTIVNDFSQSNATDKHVVIDYSNGSLHFGDNIHGKIPEKNKAILVSYAVERQGFVQISQAMKETMAQISQAESEDKKALVFSGYDSPAFIQNIANLGKNDLYDGMTVHPYSGTVSDGNNPNQFYDNAMKKAEDVGIHHVEEYVKLLPEGKVPVISEFGIFRNTEPQLRSLTHALYIGKTLMEYVKLGSPYIQKHALVDWYSSGADALGPTQQAVIQAVPQTGASTQTGKGKFKYFATPSAHIFQMFNEGFGDSIISGTITEAPKLANETTAVSTLTSKDKDGNIYIALVNIDREKDYNIELALSGLAIEGALVDVQTLTANSITDENSLDNPDNVHVVNSRFTYHKGDLFKLTPHSFVLLKIHNKETKSDIIVNDNNNYEIHYTTPAHTTYAGWERESLPTGNGDIGTKTFGLVGGEKIQFNEKTLWSGGPTTDSTDYNGGNYNNRYTVIPEIRKALEEGNTEKAKQLAESQLVGPNNAQYGRYLSFGDVFVDFSNETKDISEVTDYHRKLDLKTAVSSTDYTHLNQKHHRETFVSYPDNVSVTHFTKTGSETLAMNITLKPTMDLVAAGFANYSNDKSQYKEAAVTYSENGALLSGRVKDNGLKFASYLKVDSDGQVTRHDDHLSVVGATYVTLYLSAETNFAQNPKTNYRNTAINVEDFVQETANKASDKGFEAVKADHIADYQSLFNRVRLNITSNETNAPTNTLLSGYSEKTGQELEELFFQYGRYLMISSSRDGVNALPANLQGVWNAVDNPPWNSDYHLNVNLQMNYWPVYSTNTAEAAIPLINYIDDMRYFGRIAAEEYAGIVSNEGEENGWLVHTQATPFGWTTPGWSYYWGWSPASNAWIMQNVYDYYKFTKNEEYLREKIYPMLKETAKFWNSFLHYDEASDRYVSSPSYSPEHGTITIGNTYDQSLVWQLFHDFMEAANVLKVDADLVDEIKVKFDKLKPLHINNKGQIKEWYEEDTPAFTGTGVEKGHRHVSNLVGLFPGTLFSKDHPEFLEAAKATLNDRGDGGTGWSKANKINLWARLLDGNRAHRLLSEQLKGSTLTNLWDTHTPFQIDGNFGATSGMTEMLLQSHTGYIAPLPALPDAWKTGQVSGLVARGNVEVDMSWEEKNLTKLVLKAKKDGGIQLDYPSIEKATVLINGEKVDAVTVQSGRIALELKNGDTVVVSDFLARIMDITATRQSSKTAQVSFSPLADSHYYNIKRETVSDTGEVTETRIFKTKEASFVDQTINSKGSYRYFVQAVTKLGTNDYSPSAVIYAMKDIMDDRDSSIRYGSSFGDWSDSQLYGGTEKYADITNNRHNVSDDSRTATISFIGSGIEVYGLKSTQLGKASVTIDGVDVQELDFYASGATQKGVLIGRYDGLEEKPHVMTISVKKEATTRGERNKISLDFFKVLRDTSKEFETLDDRDSRVQYGSGYHDWPDSALYGGTEKYADFRTGTFDAKAATATLNFEGNGIKIYGIKSNQLGKAKVTIDGIAQDDLDFYVSGATQKGVLIGEYTGLGGNSHTITIQVDEAIPTRGTRKISLDYFVITKPEEKPLYPATLSEIEGSATTLNIQLPENDWTTISVSLPEIENPIIITNGETLTVNGNDFQWLENENSVLLTLPETITSGLVSATTYKEQTSIGEDFILIKQEITEDKESTDNPETGSDGDSGNDGTDESNSSDNSGEADSSEKDNETDSHETRVPNNFPTYELPESDFVADKKVPDTAPTAEDKPSITFTNGSGVVNDLPELVFSTEKRELKDDLSGVLVQLEVGEIAHISGISVGHKETQDPNTPNVLKDQDYDLFDISLVDAKGEAISPLKDTLVIMPIDDGKVVEKVVYLPNTDQAEELDFEMTPYVDADGVTRQGVVFVAKHFSEYGIVYQVRETRVPSDAPNYELPESDFVPETSVPKVAPKAQDKPVFEGTLESKVPSDAPTHELLAFDGKLSPMSKGDKEAKGMSEKKANQASSTAQSKALPNTGDASNSAVLGTMLALSSLALYGYGRKKRDNID</sequence>